<dbReference type="EC" id="3.1.13.4" evidence="6"/>
<keyword evidence="7" id="KW-0963">Cytoplasm</keyword>
<comment type="subcellular location">
    <subcellularLocation>
        <location evidence="4">Cytoplasm</location>
    </subcellularLocation>
    <subcellularLocation>
        <location evidence="3">Nucleus</location>
    </subcellularLocation>
</comment>
<evidence type="ECO:0000256" key="16">
    <source>
        <dbReference type="ARBA" id="ARBA00023015"/>
    </source>
</evidence>
<feature type="compositionally biased region" description="Polar residues" evidence="23">
    <location>
        <begin position="90"/>
        <end position="111"/>
    </location>
</feature>
<dbReference type="InterPro" id="IPR003591">
    <property type="entry name" value="Leu-rich_rpt_typical-subtyp"/>
</dbReference>
<evidence type="ECO:0000256" key="9">
    <source>
        <dbReference type="ARBA" id="ARBA00022722"/>
    </source>
</evidence>
<evidence type="ECO:0000313" key="25">
    <source>
        <dbReference type="EMBL" id="KAJ3180005.1"/>
    </source>
</evidence>
<accession>A0AAD5TNL7</accession>
<evidence type="ECO:0000256" key="10">
    <source>
        <dbReference type="ARBA" id="ARBA00022723"/>
    </source>
</evidence>
<name>A0AAD5TNL7_9FUNG</name>
<keyword evidence="10" id="KW-0479">Metal-binding</keyword>
<evidence type="ECO:0000256" key="22">
    <source>
        <dbReference type="ARBA" id="ARBA00033317"/>
    </source>
</evidence>
<evidence type="ECO:0000256" key="5">
    <source>
        <dbReference type="ARBA" id="ARBA00010774"/>
    </source>
</evidence>
<dbReference type="InterPro" id="IPR036691">
    <property type="entry name" value="Endo/exonu/phosph_ase_sf"/>
</dbReference>
<evidence type="ECO:0000256" key="20">
    <source>
        <dbReference type="ARBA" id="ARBA00030493"/>
    </source>
</evidence>
<dbReference type="EMBL" id="JADGJQ010000018">
    <property type="protein sequence ID" value="KAJ3180005.1"/>
    <property type="molecule type" value="Genomic_DNA"/>
</dbReference>
<evidence type="ECO:0000256" key="3">
    <source>
        <dbReference type="ARBA" id="ARBA00004123"/>
    </source>
</evidence>
<dbReference type="GO" id="GO:0004535">
    <property type="term" value="F:poly(A)-specific ribonuclease activity"/>
    <property type="evidence" value="ECO:0007669"/>
    <property type="project" value="UniProtKB-EC"/>
</dbReference>
<feature type="region of interest" description="Disordered" evidence="23">
    <location>
        <begin position="25"/>
        <end position="45"/>
    </location>
</feature>
<dbReference type="SMART" id="SM00369">
    <property type="entry name" value="LRR_TYP"/>
    <property type="match status" value="3"/>
</dbReference>
<keyword evidence="17" id="KW-0804">Transcription</keyword>
<evidence type="ECO:0000313" key="26">
    <source>
        <dbReference type="Proteomes" id="UP001212152"/>
    </source>
</evidence>
<proteinExistence type="inferred from homology"/>
<keyword evidence="26" id="KW-1185">Reference proteome</keyword>
<evidence type="ECO:0000256" key="14">
    <source>
        <dbReference type="ARBA" id="ARBA00022842"/>
    </source>
</evidence>
<evidence type="ECO:0000256" key="7">
    <source>
        <dbReference type="ARBA" id="ARBA00022490"/>
    </source>
</evidence>
<keyword evidence="16" id="KW-0805">Transcription regulation</keyword>
<sequence length="667" mass="73777">MGEDRNPYQYSLGNPYFPYAPGSPGHTSAINSTPSSPAYGGGGGGGGGYVPHGPIYSNAPHRYPGQKMPGHGGMHSPQMGHTVPTYQQHGMQTSGAALSSAHTSAGASNGQIAGPFHQKQVDSVMSSRQAASPHHHARVAAAANRSAQNNPSANNDGANGQTVDPNAKPSEWTVLDLGGMQMKNISTSLFAYRFLTTLYLNHNAFSSLSPEVARLTNLVVLDVSGNRLSSVPPELGMLVELRELLLHDNELTFLPPELGQLYQLTILGLEGNPLTDPVASMIQKEGTSAVITYLREMCPVGAPPADREWIPLEDEYTGDTKDTFTVMSWNILCEKYATQQMYAYTPSWALSWDYRKDLIVQEILNYNADIVFLQEIPMGQYEDFFREQLNQAGGYEGLFFPKSRARTMAEYDRRQVDGCATFWKSNKFTLLEKHCIEFQQVAVQNPALRKTDDVFNRVMIKDNVTTVALLENKETHTRILTANAHLHWDPAYEDVKLVQTGMLMEEMDRLGSKWSNSSTNTAKSRGSAGNETNRFPLLVCGDFNALPTSGVYEYLSRGRVPQDHVDFGTYSYGPYTSEGLHHKFSLKSAYSHAGELEFTNFTPRFKGVIDYIWYSTNTLDVSGLLSSIDREYIQRCVGFPNAHHPSDHLPLVVSMRVKSGSNQSLNK</sequence>
<keyword evidence="9" id="KW-0540">Nuclease</keyword>
<evidence type="ECO:0000256" key="15">
    <source>
        <dbReference type="ARBA" id="ARBA00022884"/>
    </source>
</evidence>
<dbReference type="Gene3D" id="3.80.10.10">
    <property type="entry name" value="Ribonuclease Inhibitor"/>
    <property type="match status" value="1"/>
</dbReference>
<keyword evidence="18" id="KW-0539">Nucleus</keyword>
<evidence type="ECO:0000256" key="23">
    <source>
        <dbReference type="SAM" id="MobiDB-lite"/>
    </source>
</evidence>
<dbReference type="SUPFAM" id="SSF52058">
    <property type="entry name" value="L domain-like"/>
    <property type="match status" value="1"/>
</dbReference>
<evidence type="ECO:0000256" key="13">
    <source>
        <dbReference type="ARBA" id="ARBA00022839"/>
    </source>
</evidence>
<dbReference type="GO" id="GO:0005634">
    <property type="term" value="C:nucleus"/>
    <property type="evidence" value="ECO:0007669"/>
    <property type="project" value="UniProtKB-SubCell"/>
</dbReference>
<dbReference type="GO" id="GO:0003723">
    <property type="term" value="F:RNA binding"/>
    <property type="evidence" value="ECO:0007669"/>
    <property type="project" value="UniProtKB-KW"/>
</dbReference>
<dbReference type="FunFam" id="3.60.10.10:FF:000037">
    <property type="entry name" value="Glucose-repressible alcohol dehydrogenase transcriptional effector"/>
    <property type="match status" value="1"/>
</dbReference>
<evidence type="ECO:0000256" key="19">
    <source>
        <dbReference type="ARBA" id="ARBA00023475"/>
    </source>
</evidence>
<keyword evidence="11" id="KW-0677">Repeat</keyword>
<dbReference type="Gene3D" id="3.60.10.10">
    <property type="entry name" value="Endonuclease/exonuclease/phosphatase"/>
    <property type="match status" value="1"/>
</dbReference>
<dbReference type="CDD" id="cd09097">
    <property type="entry name" value="Deadenylase_CCR4"/>
    <property type="match status" value="1"/>
</dbReference>
<evidence type="ECO:0000256" key="6">
    <source>
        <dbReference type="ARBA" id="ARBA00012161"/>
    </source>
</evidence>
<keyword evidence="15" id="KW-0694">RNA-binding</keyword>
<evidence type="ECO:0000256" key="1">
    <source>
        <dbReference type="ARBA" id="ARBA00001663"/>
    </source>
</evidence>
<dbReference type="Pfam" id="PF13855">
    <property type="entry name" value="LRR_8"/>
    <property type="match status" value="1"/>
</dbReference>
<keyword evidence="12" id="KW-0378">Hydrolase</keyword>
<reference evidence="25" key="1">
    <citation type="submission" date="2020-05" db="EMBL/GenBank/DDBJ databases">
        <title>Phylogenomic resolution of chytrid fungi.</title>
        <authorList>
            <person name="Stajich J.E."/>
            <person name="Amses K."/>
            <person name="Simmons R."/>
            <person name="Seto K."/>
            <person name="Myers J."/>
            <person name="Bonds A."/>
            <person name="Quandt C.A."/>
            <person name="Barry K."/>
            <person name="Liu P."/>
            <person name="Grigoriev I."/>
            <person name="Longcore J.E."/>
            <person name="James T.Y."/>
        </authorList>
    </citation>
    <scope>NUCLEOTIDE SEQUENCE</scope>
    <source>
        <strain evidence="25">JEL0379</strain>
    </source>
</reference>
<dbReference type="AlphaFoldDB" id="A0AAD5TNL7"/>
<feature type="region of interest" description="Disordered" evidence="23">
    <location>
        <begin position="90"/>
        <end position="167"/>
    </location>
</feature>
<dbReference type="PROSITE" id="PS51450">
    <property type="entry name" value="LRR"/>
    <property type="match status" value="1"/>
</dbReference>
<evidence type="ECO:0000256" key="4">
    <source>
        <dbReference type="ARBA" id="ARBA00004496"/>
    </source>
</evidence>
<feature type="compositionally biased region" description="Polar residues" evidence="23">
    <location>
        <begin position="25"/>
        <end position="36"/>
    </location>
</feature>
<evidence type="ECO:0000256" key="11">
    <source>
        <dbReference type="ARBA" id="ARBA00022737"/>
    </source>
</evidence>
<keyword evidence="14" id="KW-0460">Magnesium</keyword>
<feature type="compositionally biased region" description="Low complexity" evidence="23">
    <location>
        <begin position="139"/>
        <end position="155"/>
    </location>
</feature>
<gene>
    <name evidence="25" type="primary">CCR4_1</name>
    <name evidence="25" type="ORF">HDU87_002228</name>
</gene>
<dbReference type="Proteomes" id="UP001212152">
    <property type="component" value="Unassembled WGS sequence"/>
</dbReference>
<evidence type="ECO:0000256" key="21">
    <source>
        <dbReference type="ARBA" id="ARBA00031469"/>
    </source>
</evidence>
<dbReference type="PANTHER" id="PTHR12121">
    <property type="entry name" value="CARBON CATABOLITE REPRESSOR PROTEIN 4"/>
    <property type="match status" value="1"/>
</dbReference>
<keyword evidence="8" id="KW-0433">Leucine-rich repeat</keyword>
<dbReference type="Pfam" id="PF03372">
    <property type="entry name" value="Exo_endo_phos"/>
    <property type="match status" value="1"/>
</dbReference>
<dbReference type="GO" id="GO:0005737">
    <property type="term" value="C:cytoplasm"/>
    <property type="evidence" value="ECO:0007669"/>
    <property type="project" value="UniProtKB-SubCell"/>
</dbReference>
<dbReference type="InterPro" id="IPR050410">
    <property type="entry name" value="CCR4/nocturin_mRNA_transcr"/>
</dbReference>
<keyword evidence="13" id="KW-0269">Exonuclease</keyword>
<comment type="catalytic activity">
    <reaction evidence="1">
        <text>Exonucleolytic cleavage of poly(A) to 5'-AMP.</text>
        <dbReference type="EC" id="3.1.13.4"/>
    </reaction>
</comment>
<evidence type="ECO:0000259" key="24">
    <source>
        <dbReference type="Pfam" id="PF03372"/>
    </source>
</evidence>
<dbReference type="InterPro" id="IPR005135">
    <property type="entry name" value="Endo/exonuclease/phosphatase"/>
</dbReference>
<comment type="caution">
    <text evidence="25">The sequence shown here is derived from an EMBL/GenBank/DDBJ whole genome shotgun (WGS) entry which is preliminary data.</text>
</comment>
<dbReference type="InterPro" id="IPR032675">
    <property type="entry name" value="LRR_dom_sf"/>
</dbReference>
<evidence type="ECO:0000256" key="2">
    <source>
        <dbReference type="ARBA" id="ARBA00001946"/>
    </source>
</evidence>
<comment type="cofactor">
    <cofactor evidence="2">
        <name>Mg(2+)</name>
        <dbReference type="ChEBI" id="CHEBI:18420"/>
    </cofactor>
</comment>
<dbReference type="GO" id="GO:0046872">
    <property type="term" value="F:metal ion binding"/>
    <property type="evidence" value="ECO:0007669"/>
    <property type="project" value="UniProtKB-KW"/>
</dbReference>
<evidence type="ECO:0000256" key="18">
    <source>
        <dbReference type="ARBA" id="ARBA00023242"/>
    </source>
</evidence>
<dbReference type="SUPFAM" id="SSF56219">
    <property type="entry name" value="DNase I-like"/>
    <property type="match status" value="1"/>
</dbReference>
<dbReference type="InterPro" id="IPR001611">
    <property type="entry name" value="Leu-rich_rpt"/>
</dbReference>
<protein>
    <recommendedName>
        <fullName evidence="19">CCR4-Not complex 3'-5'-exoribonuclease subunit Ccr4</fullName>
        <ecNumber evidence="6">3.1.13.4</ecNumber>
    </recommendedName>
    <alternativeName>
        <fullName evidence="20">Carbon catabolite repressor protein 4</fullName>
    </alternativeName>
    <alternativeName>
        <fullName evidence="21">Cytoplasmic deadenylase</fullName>
    </alternativeName>
    <alternativeName>
        <fullName evidence="22">Glucose-repressible alcohol dehydrogenase transcriptional effector</fullName>
    </alternativeName>
</protein>
<comment type="similarity">
    <text evidence="5">Belongs to the CCR4/nocturin family.</text>
</comment>
<evidence type="ECO:0000256" key="17">
    <source>
        <dbReference type="ARBA" id="ARBA00023163"/>
    </source>
</evidence>
<evidence type="ECO:0000256" key="12">
    <source>
        <dbReference type="ARBA" id="ARBA00022801"/>
    </source>
</evidence>
<organism evidence="25 26">
    <name type="scientific">Geranomyces variabilis</name>
    <dbReference type="NCBI Taxonomy" id="109894"/>
    <lineage>
        <taxon>Eukaryota</taxon>
        <taxon>Fungi</taxon>
        <taxon>Fungi incertae sedis</taxon>
        <taxon>Chytridiomycota</taxon>
        <taxon>Chytridiomycota incertae sedis</taxon>
        <taxon>Chytridiomycetes</taxon>
        <taxon>Spizellomycetales</taxon>
        <taxon>Powellomycetaceae</taxon>
        <taxon>Geranomyces</taxon>
    </lineage>
</organism>
<feature type="domain" description="Endonuclease/exonuclease/phosphatase" evidence="24">
    <location>
        <begin position="327"/>
        <end position="648"/>
    </location>
</feature>
<dbReference type="PANTHER" id="PTHR12121:SF100">
    <property type="entry name" value="POLY(A)-SPECIFIC RIBONUCLEASE"/>
    <property type="match status" value="1"/>
</dbReference>
<evidence type="ECO:0000256" key="8">
    <source>
        <dbReference type="ARBA" id="ARBA00022614"/>
    </source>
</evidence>